<keyword evidence="3" id="KW-1185">Reference proteome</keyword>
<organism evidence="2 3">
    <name type="scientific">Taibaiella chishuiensis</name>
    <dbReference type="NCBI Taxonomy" id="1434707"/>
    <lineage>
        <taxon>Bacteria</taxon>
        <taxon>Pseudomonadati</taxon>
        <taxon>Bacteroidota</taxon>
        <taxon>Chitinophagia</taxon>
        <taxon>Chitinophagales</taxon>
        <taxon>Chitinophagaceae</taxon>
        <taxon>Taibaiella</taxon>
    </lineage>
</organism>
<evidence type="ECO:0000313" key="3">
    <source>
        <dbReference type="Proteomes" id="UP000240572"/>
    </source>
</evidence>
<gene>
    <name evidence="2" type="ORF">B0I18_10422</name>
</gene>
<accession>A0A2P8D3X3</accession>
<evidence type="ECO:0000313" key="2">
    <source>
        <dbReference type="EMBL" id="PSK91928.1"/>
    </source>
</evidence>
<proteinExistence type="predicted"/>
<reference evidence="2 3" key="1">
    <citation type="submission" date="2018-03" db="EMBL/GenBank/DDBJ databases">
        <title>Genomic Encyclopedia of Type Strains, Phase III (KMG-III): the genomes of soil and plant-associated and newly described type strains.</title>
        <authorList>
            <person name="Whitman W."/>
        </authorList>
    </citation>
    <scope>NUCLEOTIDE SEQUENCE [LARGE SCALE GENOMIC DNA]</scope>
    <source>
        <strain evidence="2 3">CGMCC 1.12700</strain>
    </source>
</reference>
<dbReference type="Proteomes" id="UP000240572">
    <property type="component" value="Unassembled WGS sequence"/>
</dbReference>
<name>A0A2P8D3X3_9BACT</name>
<dbReference type="AlphaFoldDB" id="A0A2P8D3X3"/>
<feature type="region of interest" description="Disordered" evidence="1">
    <location>
        <begin position="112"/>
        <end position="136"/>
    </location>
</feature>
<dbReference type="EMBL" id="PYGD01000004">
    <property type="protein sequence ID" value="PSK91928.1"/>
    <property type="molecule type" value="Genomic_DNA"/>
</dbReference>
<sequence>MADKKQQDIHMIDVALNALYNNGDKTTRALNDEILIPNSISLPENEVERLWDILLSTNLVNPVIGFGNAGKLTLTNSGYQLMNQYGSYSAFLDEKLRQAQGQNMIFPQFIIEPDNGEKGGEPKEDDGDQQAVGQKQ</sequence>
<protein>
    <submittedName>
        <fullName evidence="2">Uncharacterized protein</fullName>
    </submittedName>
</protein>
<evidence type="ECO:0000256" key="1">
    <source>
        <dbReference type="SAM" id="MobiDB-lite"/>
    </source>
</evidence>
<comment type="caution">
    <text evidence="2">The sequence shown here is derived from an EMBL/GenBank/DDBJ whole genome shotgun (WGS) entry which is preliminary data.</text>
</comment>